<protein>
    <submittedName>
        <fullName evidence="2">Uncharacterized protein</fullName>
    </submittedName>
</protein>
<dbReference type="Proteomes" id="UP000763088">
    <property type="component" value="Unassembled WGS sequence"/>
</dbReference>
<proteinExistence type="predicted"/>
<accession>A0A928BQB0</accession>
<dbReference type="AlphaFoldDB" id="A0A928BQB0"/>
<sequence>MKKFLFTVLLTAVISFVAFMGGNHKENSSSLLAQNVEALSAPDEGADGSECGGMPYYATTGVFSGETKERFHYGGNIDAVITYSTKICMAFGNGDSKGVDNMEIERVYKSLKYEECKGDIYHTK</sequence>
<organism evidence="2 3">
    <name type="scientific">Xylanibacter ruminicola</name>
    <name type="common">Prevotella ruminicola</name>
    <dbReference type="NCBI Taxonomy" id="839"/>
    <lineage>
        <taxon>Bacteria</taxon>
        <taxon>Pseudomonadati</taxon>
        <taxon>Bacteroidota</taxon>
        <taxon>Bacteroidia</taxon>
        <taxon>Bacteroidales</taxon>
        <taxon>Prevotellaceae</taxon>
        <taxon>Xylanibacter</taxon>
    </lineage>
</organism>
<name>A0A928BQB0_XYLRU</name>
<dbReference type="EMBL" id="SUYD01000003">
    <property type="protein sequence ID" value="MBE6265453.1"/>
    <property type="molecule type" value="Genomic_DNA"/>
</dbReference>
<comment type="caution">
    <text evidence="2">The sequence shown here is derived from an EMBL/GenBank/DDBJ whole genome shotgun (WGS) entry which is preliminary data.</text>
</comment>
<evidence type="ECO:0000313" key="3">
    <source>
        <dbReference type="Proteomes" id="UP000763088"/>
    </source>
</evidence>
<evidence type="ECO:0000313" key="2">
    <source>
        <dbReference type="EMBL" id="MBE6265453.1"/>
    </source>
</evidence>
<evidence type="ECO:0000256" key="1">
    <source>
        <dbReference type="SAM" id="SignalP"/>
    </source>
</evidence>
<feature type="chain" id="PRO_5037532135" evidence="1">
    <location>
        <begin position="21"/>
        <end position="124"/>
    </location>
</feature>
<feature type="signal peptide" evidence="1">
    <location>
        <begin position="1"/>
        <end position="20"/>
    </location>
</feature>
<keyword evidence="1" id="KW-0732">Signal</keyword>
<reference evidence="2" key="1">
    <citation type="submission" date="2019-04" db="EMBL/GenBank/DDBJ databases">
        <title>Evolution of Biomass-Degrading Anaerobic Consortia Revealed by Metagenomics.</title>
        <authorList>
            <person name="Peng X."/>
        </authorList>
    </citation>
    <scope>NUCLEOTIDE SEQUENCE</scope>
    <source>
        <strain evidence="2">SIG141</strain>
    </source>
</reference>
<gene>
    <name evidence="2" type="ORF">E7102_03125</name>
</gene>